<name>A0A1V8M0N2_9GAMM</name>
<dbReference type="GO" id="GO:0051082">
    <property type="term" value="F:unfolded protein binding"/>
    <property type="evidence" value="ECO:0007669"/>
    <property type="project" value="UniProtKB-UniRule"/>
</dbReference>
<evidence type="ECO:0000256" key="3">
    <source>
        <dbReference type="ARBA" id="ARBA00023157"/>
    </source>
</evidence>
<keyword evidence="2 6" id="KW-0862">Zinc</keyword>
<dbReference type="Proteomes" id="UP000191980">
    <property type="component" value="Unassembled WGS sequence"/>
</dbReference>
<feature type="disulfide bond" description="Redox-active" evidence="6">
    <location>
        <begin position="260"/>
        <end position="263"/>
    </location>
</feature>
<dbReference type="InterPro" id="IPR023212">
    <property type="entry name" value="Hsp33_helix_hairpin_bin_dom_sf"/>
</dbReference>
<sequence length="291" mass="32476">MQEKDVLRRFLFDGLAVRGEWLNLSASWQAAKQHHQYPDAVKQILGEALAAATLLSATIKFDGNLIIQVQGDGPLKSLVAQSTNNREIRGWARCDETISGDSLPELLGSGRLVLTIEPTSGDPYQGIVPLTGSRLAEAVEAYFAQSEQLNTRLWIFANKNQAAALFIQELPAQQDEQTREDWQRIEALANTITEQELLSLSCEEVLHRLFNEEQVRLFAAEPISFKCRCSAEKVETTLLSLGRETVDEILAEHGEIIADCEFCSAKYHFDKVDIARVFLGAVVQPHSKTQH</sequence>
<comment type="similarity">
    <text evidence="6">Belongs to the HSP33 family.</text>
</comment>
<reference evidence="7 8" key="1">
    <citation type="submission" date="2015-12" db="EMBL/GenBank/DDBJ databases">
        <authorList>
            <person name="Shamseldin A."/>
            <person name="Moawad H."/>
            <person name="Abd El-Rahim W.M."/>
            <person name="Sadowsky M.J."/>
        </authorList>
    </citation>
    <scope>NUCLEOTIDE SEQUENCE [LARGE SCALE GENOMIC DNA]</scope>
    <source>
        <strain evidence="7 8">WF1</strain>
    </source>
</reference>
<evidence type="ECO:0000256" key="4">
    <source>
        <dbReference type="ARBA" id="ARBA00023186"/>
    </source>
</evidence>
<dbReference type="InterPro" id="IPR000397">
    <property type="entry name" value="Heat_shock_Hsp33"/>
</dbReference>
<dbReference type="STRING" id="1420851.AU255_19285"/>
<gene>
    <name evidence="6" type="primary">hslO</name>
    <name evidence="7" type="ORF">AU255_19285</name>
</gene>
<dbReference type="Gene3D" id="3.55.30.10">
    <property type="entry name" value="Hsp33 domain"/>
    <property type="match status" value="1"/>
</dbReference>
<evidence type="ECO:0000256" key="6">
    <source>
        <dbReference type="HAMAP-Rule" id="MF_00117"/>
    </source>
</evidence>
<protein>
    <recommendedName>
        <fullName evidence="6">33 kDa chaperonin</fullName>
    </recommendedName>
    <alternativeName>
        <fullName evidence="6">Heat shock protein 33 homolog</fullName>
        <shortName evidence="6">HSP33</shortName>
    </alternativeName>
</protein>
<comment type="subcellular location">
    <subcellularLocation>
        <location evidence="6">Cytoplasm</location>
    </subcellularLocation>
</comment>
<comment type="PTM">
    <text evidence="6">Under oxidizing conditions two disulfide bonds are formed involving the reactive cysteines. Under reducing conditions zinc is bound to the reactive cysteines and the protein is inactive.</text>
</comment>
<proteinExistence type="inferred from homology"/>
<evidence type="ECO:0000256" key="1">
    <source>
        <dbReference type="ARBA" id="ARBA00022490"/>
    </source>
</evidence>
<evidence type="ECO:0000313" key="8">
    <source>
        <dbReference type="Proteomes" id="UP000191980"/>
    </source>
</evidence>
<dbReference type="PANTHER" id="PTHR30111:SF1">
    <property type="entry name" value="33 KDA CHAPERONIN"/>
    <property type="match status" value="1"/>
</dbReference>
<dbReference type="RefSeq" id="WP_080524549.1">
    <property type="nucleotide sequence ID" value="NZ_LPUF01000006.1"/>
</dbReference>
<dbReference type="Pfam" id="PF01430">
    <property type="entry name" value="HSP33"/>
    <property type="match status" value="1"/>
</dbReference>
<evidence type="ECO:0000256" key="5">
    <source>
        <dbReference type="ARBA" id="ARBA00023284"/>
    </source>
</evidence>
<comment type="caution">
    <text evidence="7">The sequence shown here is derived from an EMBL/GenBank/DDBJ whole genome shotgun (WGS) entry which is preliminary data.</text>
</comment>
<dbReference type="InterPro" id="IPR016153">
    <property type="entry name" value="Heat_shock_Hsp33_N"/>
</dbReference>
<dbReference type="PANTHER" id="PTHR30111">
    <property type="entry name" value="33 KDA CHAPERONIN"/>
    <property type="match status" value="1"/>
</dbReference>
<keyword evidence="5 6" id="KW-0676">Redox-active center</keyword>
<accession>A0A1V8M0N2</accession>
<comment type="function">
    <text evidence="6">Redox regulated molecular chaperone. Protects both thermally unfolding and oxidatively damaged proteins from irreversible aggregation. Plays an important role in the bacterial defense system toward oxidative stress.</text>
</comment>
<dbReference type="Gene3D" id="3.90.1280.10">
    <property type="entry name" value="HSP33 redox switch-like"/>
    <property type="match status" value="1"/>
</dbReference>
<dbReference type="PIRSF" id="PIRSF005261">
    <property type="entry name" value="Heat_shock_Hsp33"/>
    <property type="match status" value="1"/>
</dbReference>
<keyword evidence="3 6" id="KW-1015">Disulfide bond</keyword>
<dbReference type="NCBIfam" id="NF001033">
    <property type="entry name" value="PRK00114.1"/>
    <property type="match status" value="1"/>
</dbReference>
<keyword evidence="4 6" id="KW-0143">Chaperone</keyword>
<dbReference type="HAMAP" id="MF_00117">
    <property type="entry name" value="HslO"/>
    <property type="match status" value="1"/>
</dbReference>
<dbReference type="GO" id="GO:0042026">
    <property type="term" value="P:protein refolding"/>
    <property type="evidence" value="ECO:0007669"/>
    <property type="project" value="TreeGrafter"/>
</dbReference>
<dbReference type="CDD" id="cd00498">
    <property type="entry name" value="Hsp33"/>
    <property type="match status" value="1"/>
</dbReference>
<keyword evidence="8" id="KW-1185">Reference proteome</keyword>
<evidence type="ECO:0000313" key="7">
    <source>
        <dbReference type="EMBL" id="OQK15124.1"/>
    </source>
</evidence>
<dbReference type="EMBL" id="LPUF01000006">
    <property type="protein sequence ID" value="OQK15124.1"/>
    <property type="molecule type" value="Genomic_DNA"/>
</dbReference>
<feature type="disulfide bond" description="Redox-active" evidence="6">
    <location>
        <begin position="227"/>
        <end position="229"/>
    </location>
</feature>
<dbReference type="GO" id="GO:0005737">
    <property type="term" value="C:cytoplasm"/>
    <property type="evidence" value="ECO:0007669"/>
    <property type="project" value="UniProtKB-SubCell"/>
</dbReference>
<dbReference type="OrthoDB" id="9793753at2"/>
<dbReference type="AlphaFoldDB" id="A0A1V8M0N2"/>
<dbReference type="SUPFAM" id="SSF64397">
    <property type="entry name" value="Hsp33 domain"/>
    <property type="match status" value="1"/>
</dbReference>
<dbReference type="SUPFAM" id="SSF118352">
    <property type="entry name" value="HSP33 redox switch-like"/>
    <property type="match status" value="1"/>
</dbReference>
<keyword evidence="1 6" id="KW-0963">Cytoplasm</keyword>
<dbReference type="InterPro" id="IPR016154">
    <property type="entry name" value="Heat_shock_Hsp33_C"/>
</dbReference>
<dbReference type="GO" id="GO:0044183">
    <property type="term" value="F:protein folding chaperone"/>
    <property type="evidence" value="ECO:0007669"/>
    <property type="project" value="TreeGrafter"/>
</dbReference>
<evidence type="ECO:0000256" key="2">
    <source>
        <dbReference type="ARBA" id="ARBA00022833"/>
    </source>
</evidence>
<dbReference type="Gene3D" id="1.10.287.480">
    <property type="entry name" value="helix hairpin bin"/>
    <property type="match status" value="1"/>
</dbReference>
<organism evidence="7 8">
    <name type="scientific">Methyloprofundus sedimenti</name>
    <dbReference type="NCBI Taxonomy" id="1420851"/>
    <lineage>
        <taxon>Bacteria</taxon>
        <taxon>Pseudomonadati</taxon>
        <taxon>Pseudomonadota</taxon>
        <taxon>Gammaproteobacteria</taxon>
        <taxon>Methylococcales</taxon>
        <taxon>Methylococcaceae</taxon>
        <taxon>Methyloprofundus</taxon>
    </lineage>
</organism>